<dbReference type="CDD" id="cd00038">
    <property type="entry name" value="CAP_ED"/>
    <property type="match status" value="1"/>
</dbReference>
<evidence type="ECO:0000259" key="1">
    <source>
        <dbReference type="PROSITE" id="PS50042"/>
    </source>
</evidence>
<dbReference type="InterPro" id="IPR000595">
    <property type="entry name" value="cNMP-bd_dom"/>
</dbReference>
<proteinExistence type="predicted"/>
<feature type="domain" description="Cyclic nucleotide-binding" evidence="1">
    <location>
        <begin position="10"/>
        <end position="108"/>
    </location>
</feature>
<accession>A0A495XNM9</accession>
<dbReference type="PROSITE" id="PS50042">
    <property type="entry name" value="CNMP_BINDING_3"/>
    <property type="match status" value="1"/>
</dbReference>
<evidence type="ECO:0000313" key="3">
    <source>
        <dbReference type="Proteomes" id="UP000272729"/>
    </source>
</evidence>
<dbReference type="Pfam" id="PF00027">
    <property type="entry name" value="cNMP_binding"/>
    <property type="match status" value="1"/>
</dbReference>
<evidence type="ECO:0000313" key="2">
    <source>
        <dbReference type="EMBL" id="RKT74514.1"/>
    </source>
</evidence>
<sequence>MTTDIAHLELFRTLEPAHRELIAASAVHENHPAGTRLFDEGQTAEHSWVVLSGCVALDATVPGRGTVTIQGIGPGELLGLSWLVPPYKWHFGATVVAPAHLARLDVARLRTAAQEDPAFGYRLSLVLADALLHRLQSTRYRLLDLYRTPS</sequence>
<gene>
    <name evidence="2" type="ORF">DFJ66_7874</name>
</gene>
<dbReference type="RefSeq" id="WP_121229305.1">
    <property type="nucleotide sequence ID" value="NZ_JBIUBA010000003.1"/>
</dbReference>
<dbReference type="InterPro" id="IPR018490">
    <property type="entry name" value="cNMP-bd_dom_sf"/>
</dbReference>
<dbReference type="Proteomes" id="UP000272729">
    <property type="component" value="Unassembled WGS sequence"/>
</dbReference>
<dbReference type="EMBL" id="RBXR01000001">
    <property type="protein sequence ID" value="RKT74514.1"/>
    <property type="molecule type" value="Genomic_DNA"/>
</dbReference>
<dbReference type="OrthoDB" id="290916at2"/>
<dbReference type="SUPFAM" id="SSF51206">
    <property type="entry name" value="cAMP-binding domain-like"/>
    <property type="match status" value="1"/>
</dbReference>
<dbReference type="InterPro" id="IPR014710">
    <property type="entry name" value="RmlC-like_jellyroll"/>
</dbReference>
<dbReference type="SMART" id="SM00100">
    <property type="entry name" value="cNMP"/>
    <property type="match status" value="1"/>
</dbReference>
<dbReference type="AlphaFoldDB" id="A0A495XNM9"/>
<protein>
    <submittedName>
        <fullName evidence="2">Cyclic nucleotide-binding protein</fullName>
    </submittedName>
</protein>
<keyword evidence="3" id="KW-1185">Reference proteome</keyword>
<name>A0A495XNM9_9PSEU</name>
<comment type="caution">
    <text evidence="2">The sequence shown here is derived from an EMBL/GenBank/DDBJ whole genome shotgun (WGS) entry which is preliminary data.</text>
</comment>
<dbReference type="Gene3D" id="2.60.120.10">
    <property type="entry name" value="Jelly Rolls"/>
    <property type="match status" value="1"/>
</dbReference>
<organism evidence="2 3">
    <name type="scientific">Saccharothrix variisporea</name>
    <dbReference type="NCBI Taxonomy" id="543527"/>
    <lineage>
        <taxon>Bacteria</taxon>
        <taxon>Bacillati</taxon>
        <taxon>Actinomycetota</taxon>
        <taxon>Actinomycetes</taxon>
        <taxon>Pseudonocardiales</taxon>
        <taxon>Pseudonocardiaceae</taxon>
        <taxon>Saccharothrix</taxon>
    </lineage>
</organism>
<reference evidence="2 3" key="1">
    <citation type="submission" date="2018-10" db="EMBL/GenBank/DDBJ databases">
        <title>Sequencing the genomes of 1000 actinobacteria strains.</title>
        <authorList>
            <person name="Klenk H.-P."/>
        </authorList>
    </citation>
    <scope>NUCLEOTIDE SEQUENCE [LARGE SCALE GENOMIC DNA]</scope>
    <source>
        <strain evidence="2 3">DSM 43911</strain>
    </source>
</reference>